<dbReference type="Pfam" id="PF13649">
    <property type="entry name" value="Methyltransf_25"/>
    <property type="match status" value="1"/>
</dbReference>
<evidence type="ECO:0000313" key="2">
    <source>
        <dbReference type="EMBL" id="KAL2041837.1"/>
    </source>
</evidence>
<dbReference type="CDD" id="cd02440">
    <property type="entry name" value="AdoMet_MTases"/>
    <property type="match status" value="1"/>
</dbReference>
<evidence type="ECO:0000259" key="1">
    <source>
        <dbReference type="Pfam" id="PF13649"/>
    </source>
</evidence>
<feature type="domain" description="Methyltransferase" evidence="1">
    <location>
        <begin position="56"/>
        <end position="151"/>
    </location>
</feature>
<dbReference type="Gene3D" id="3.40.50.150">
    <property type="entry name" value="Vaccinia Virus protein VP39"/>
    <property type="match status" value="1"/>
</dbReference>
<name>A0ABR4ABH1_9LECA</name>
<proteinExistence type="predicted"/>
<accession>A0ABR4ABH1</accession>
<dbReference type="EMBL" id="JBEFKJ010000016">
    <property type="protein sequence ID" value="KAL2041837.1"/>
    <property type="molecule type" value="Genomic_DNA"/>
</dbReference>
<protein>
    <recommendedName>
        <fullName evidence="1">Methyltransferase domain-containing protein</fullName>
    </recommendedName>
</protein>
<gene>
    <name evidence="2" type="ORF">N7G274_005621</name>
</gene>
<reference evidence="2 3" key="1">
    <citation type="submission" date="2024-09" db="EMBL/GenBank/DDBJ databases">
        <title>Rethinking Asexuality: The Enigmatic Case of Functional Sexual Genes in Lepraria (Stereocaulaceae).</title>
        <authorList>
            <person name="Doellman M."/>
            <person name="Sun Y."/>
            <person name="Barcenas-Pena A."/>
            <person name="Lumbsch H.T."/>
            <person name="Grewe F."/>
        </authorList>
    </citation>
    <scope>NUCLEOTIDE SEQUENCE [LARGE SCALE GENOMIC DNA]</scope>
    <source>
        <strain evidence="2 3">Mercado 3170</strain>
    </source>
</reference>
<dbReference type="Proteomes" id="UP001590950">
    <property type="component" value="Unassembled WGS sequence"/>
</dbReference>
<comment type="caution">
    <text evidence="2">The sequence shown here is derived from an EMBL/GenBank/DDBJ whole genome shotgun (WGS) entry which is preliminary data.</text>
</comment>
<dbReference type="InterPro" id="IPR029063">
    <property type="entry name" value="SAM-dependent_MTases_sf"/>
</dbReference>
<dbReference type="SUPFAM" id="SSF53335">
    <property type="entry name" value="S-adenosyl-L-methionine-dependent methyltransferases"/>
    <property type="match status" value="1"/>
</dbReference>
<dbReference type="InterPro" id="IPR041698">
    <property type="entry name" value="Methyltransf_25"/>
</dbReference>
<keyword evidence="3" id="KW-1185">Reference proteome</keyword>
<evidence type="ECO:0000313" key="3">
    <source>
        <dbReference type="Proteomes" id="UP001590950"/>
    </source>
</evidence>
<sequence>MALPTPPQTPSPYTLKPTTRAFASTARLNLQHYLWKDQTGYLIHPNIPIRDTTLKVADVGTGTGIWLLDLAKTLRPTTQLDGFDIDIADCPPKEWLPPNVRMHQLDIFKEIPEHLTGVYDVVQLRLFQVVVKDNDPVPLLQNVLKMLKPGGYLQWGEYDMTTMRTIYAGPTVGASDLNAVLLFTQQLKKQDARIGKQDWIPTLPTTFAEAGMTNIITSRHVPSKSSLPYQLDVFLLTYEELSYKTLDGMANNQGAKLRELLEKASEQARQGVAWAMDRIVVIGRKTGESGETKRFSEVVSGKAVNDQVAKGENSVVVGEFRRASRNSVTIPRSSKRDSLL</sequence>
<organism evidence="2 3">
    <name type="scientific">Stereocaulon virgatum</name>
    <dbReference type="NCBI Taxonomy" id="373712"/>
    <lineage>
        <taxon>Eukaryota</taxon>
        <taxon>Fungi</taxon>
        <taxon>Dikarya</taxon>
        <taxon>Ascomycota</taxon>
        <taxon>Pezizomycotina</taxon>
        <taxon>Lecanoromycetes</taxon>
        <taxon>OSLEUM clade</taxon>
        <taxon>Lecanoromycetidae</taxon>
        <taxon>Lecanorales</taxon>
        <taxon>Lecanorineae</taxon>
        <taxon>Stereocaulaceae</taxon>
        <taxon>Stereocaulon</taxon>
    </lineage>
</organism>